<dbReference type="FunFam" id="3.30.505.10:FF:000056">
    <property type="entry name" value="Transcription elongation factor Spt6"/>
    <property type="match status" value="1"/>
</dbReference>
<evidence type="ECO:0000256" key="5">
    <source>
        <dbReference type="ARBA" id="ARBA00022454"/>
    </source>
</evidence>
<dbReference type="PANTHER" id="PTHR10145">
    <property type="entry name" value="TRANSCRIPTION ELONGATION FACTOR SPT6"/>
    <property type="match status" value="1"/>
</dbReference>
<evidence type="ECO:0000256" key="3">
    <source>
        <dbReference type="ARBA" id="ARBA00009253"/>
    </source>
</evidence>
<evidence type="ECO:0000256" key="2">
    <source>
        <dbReference type="ARBA" id="ARBA00004286"/>
    </source>
</evidence>
<keyword evidence="13" id="KW-0648">Protein biosynthesis</keyword>
<feature type="compositionally biased region" description="Basic and acidic residues" evidence="11">
    <location>
        <begin position="1"/>
        <end position="10"/>
    </location>
</feature>
<dbReference type="Gene3D" id="1.10.10.650">
    <property type="entry name" value="RuvA domain 2-like"/>
    <property type="match status" value="1"/>
</dbReference>
<dbReference type="PANTHER" id="PTHR10145:SF6">
    <property type="entry name" value="TRANSCRIPTION ELONGATION FACTOR SPT6"/>
    <property type="match status" value="1"/>
</dbReference>
<comment type="function">
    <text evidence="10">Histone H3-H4 chaperone that plays a role in maintenance of chromatin structure during RNA polymerase II transcription elongation thereby repressing transcription initiation from cryptic promoters. Mediates the reassembly of nucleosomes onto the promoters of at least a selected set of genes during repression; the nucleosome reassembly is essential for transcriptional repression. Essential for viability.</text>
</comment>
<evidence type="ECO:0000313" key="13">
    <source>
        <dbReference type="EMBL" id="WFD21572.1"/>
    </source>
</evidence>
<proteinExistence type="inferred from homology"/>
<dbReference type="Proteomes" id="UP001214415">
    <property type="component" value="Chromosome 1"/>
</dbReference>
<dbReference type="SMART" id="SM00252">
    <property type="entry name" value="SH2"/>
    <property type="match status" value="1"/>
</dbReference>
<dbReference type="Gene3D" id="1.10.150.850">
    <property type="entry name" value="Spt6, helix-hairpin-helix domain"/>
    <property type="match status" value="1"/>
</dbReference>
<dbReference type="Gene3D" id="1.10.10.2740">
    <property type="entry name" value="Spt6, Death-like domain"/>
    <property type="match status" value="1"/>
</dbReference>
<dbReference type="InterPro" id="IPR023323">
    <property type="entry name" value="Tex-like_dom_sf"/>
</dbReference>
<dbReference type="GO" id="GO:0031491">
    <property type="term" value="F:nucleosome binding"/>
    <property type="evidence" value="ECO:0007669"/>
    <property type="project" value="TreeGrafter"/>
</dbReference>
<evidence type="ECO:0000256" key="9">
    <source>
        <dbReference type="ARBA" id="ARBA00029871"/>
    </source>
</evidence>
<dbReference type="GO" id="GO:0140673">
    <property type="term" value="P:transcription elongation-coupled chromatin remodeling"/>
    <property type="evidence" value="ECO:0007669"/>
    <property type="project" value="InterPro"/>
</dbReference>
<dbReference type="Pfam" id="PF14639">
    <property type="entry name" value="YqgF"/>
    <property type="match status" value="1"/>
</dbReference>
<name>A0AAF0EFT9_9BASI</name>
<dbReference type="InterPro" id="IPR012337">
    <property type="entry name" value="RNaseH-like_sf"/>
</dbReference>
<dbReference type="Pfam" id="PF14632">
    <property type="entry name" value="SPT6_acidic"/>
    <property type="match status" value="1"/>
</dbReference>
<dbReference type="InterPro" id="IPR042066">
    <property type="entry name" value="Spt6_death-like"/>
</dbReference>
<dbReference type="Pfam" id="PF14635">
    <property type="entry name" value="HHH_7"/>
    <property type="match status" value="1"/>
</dbReference>
<dbReference type="InterPro" id="IPR017072">
    <property type="entry name" value="TF_Spt6"/>
</dbReference>
<dbReference type="InterPro" id="IPR028088">
    <property type="entry name" value="Spt6_HTH_DNA-bd_dom"/>
</dbReference>
<dbReference type="InterPro" id="IPR023319">
    <property type="entry name" value="Tex-like_HTH_dom_sf"/>
</dbReference>
<organism evidence="13 14">
    <name type="scientific">Malassezia equina</name>
    <dbReference type="NCBI Taxonomy" id="1381935"/>
    <lineage>
        <taxon>Eukaryota</taxon>
        <taxon>Fungi</taxon>
        <taxon>Dikarya</taxon>
        <taxon>Basidiomycota</taxon>
        <taxon>Ustilaginomycotina</taxon>
        <taxon>Malasseziomycetes</taxon>
        <taxon>Malasseziales</taxon>
        <taxon>Malasseziaceae</taxon>
        <taxon>Malassezia</taxon>
    </lineage>
</organism>
<dbReference type="SUPFAM" id="SSF55550">
    <property type="entry name" value="SH2 domain"/>
    <property type="match status" value="1"/>
</dbReference>
<dbReference type="InterPro" id="IPR049540">
    <property type="entry name" value="Spt6-like_S1"/>
</dbReference>
<comment type="subcellular location">
    <subcellularLocation>
        <location evidence="2">Chromosome</location>
    </subcellularLocation>
    <subcellularLocation>
        <location evidence="1">Nucleus</location>
    </subcellularLocation>
</comment>
<evidence type="ECO:0000256" key="11">
    <source>
        <dbReference type="SAM" id="MobiDB-lite"/>
    </source>
</evidence>
<feature type="compositionally biased region" description="Acidic residues" evidence="11">
    <location>
        <begin position="37"/>
        <end position="49"/>
    </location>
</feature>
<dbReference type="InterPro" id="IPR035420">
    <property type="entry name" value="Spt6_SH2"/>
</dbReference>
<dbReference type="SUPFAM" id="SSF47781">
    <property type="entry name" value="RuvA domain 2-like"/>
    <property type="match status" value="1"/>
</dbReference>
<dbReference type="Gene3D" id="1.10.3500.10">
    <property type="entry name" value="Tex N-terminal region-like"/>
    <property type="match status" value="1"/>
</dbReference>
<dbReference type="InterPro" id="IPR028083">
    <property type="entry name" value="Spt6_acidic_N_dom"/>
</dbReference>
<feature type="compositionally biased region" description="Acidic residues" evidence="11">
    <location>
        <begin position="135"/>
        <end position="160"/>
    </location>
</feature>
<accession>A0AAF0EFT9</accession>
<dbReference type="InterPro" id="IPR055179">
    <property type="entry name" value="Tex-like_central_region"/>
</dbReference>
<dbReference type="InterPro" id="IPR032706">
    <property type="entry name" value="Spt6_HHH"/>
</dbReference>
<dbReference type="Gene3D" id="3.30.420.140">
    <property type="entry name" value="YqgF/RNase H-like domain"/>
    <property type="match status" value="1"/>
</dbReference>
<dbReference type="CDD" id="cd09928">
    <property type="entry name" value="SH2_Cterm_SPT6_like"/>
    <property type="match status" value="1"/>
</dbReference>
<dbReference type="GO" id="GO:0042393">
    <property type="term" value="F:histone binding"/>
    <property type="evidence" value="ECO:0007669"/>
    <property type="project" value="TreeGrafter"/>
</dbReference>
<sequence length="1498" mass="168529">MDDARPRAPADDAQQPWSEEEGEDLMKDSGNIVGLDSSDEDDEDDEDEEEQRRIAEGFIDDNDEEEDNETTHKRKRRHRHREMDEELDEDDLALLSENTRPAQAPHKRARAEGQGNEELAHIFDDEDATGGAADPYDDELDDFIEDDEDDAELTGLDEEQREARRRERREERRQARMSGARVDPRKAGVDLEAWDEVHDIFGNGEDYAWALEEEEETPEAASKGRMEYKDIFEPAQIRERMLTDEDDRIKQVDMPERLQLMIPGEEGLQLLERKLSEAELDEAAHWASTRLSPRCTAEFLDDMAPHARLRGEWHACVRQMLSYLLNDLLEVPFLMQHRLDELEHTQDKVTTTLLVRQELLALSTLGIKYKQLLARKDALRKTFHELVATFAEPTPELEEARMVVDELVAQAATLEEVTDIAEWLAARFGERFREATALASSHEAPMLKRPTVVSEYEQRKHTPLAQLAVRLGLSSSQLAANVSGGIRQHVPEDEAVPPLVVAEEYVRTVPGAVDASATLALARTLLAHEIGKEPALRREVRSLFRLSALVDVEPTERGMTAIDEGHPFYHFKFLRAKPISAVLQNASQFLQMVQAEEERLITLTLRLPFETATKLEHRLQEQFVSDGMSAVSQAWNEQRQAVVEEACAAFLLPLGRMWTHEWLVEECREALLRYCEQRLTQRVEGGPVQSAGMISRQADPSLEAASRVPRVLALSHGDGDPRRSEIVAVFLDERGRLLERATFDTLRPPRATDEGVAHDPRAAFVDLLRRRRPDVVVVNGFSPRTAELKEEVHELVSAAWEERVRDEELDGLAREQVRMDVVSVYDDVARLYQHSARAATEFPELPVLARYCVGLARYAQSPVNEFAALGADVVAVQFDPAQRLLPGDRLRMHLERALVLLVNDIGVDIQAALTDTYVGAMLPFVAGLGPRKAHALLHAIRTQLDGVVVNREVLVRRSLLPFHVWNNAASFLRIDQEAATDALDEEAQPNVLDSTRIHPEDYDFPRQMARDALNKHEEDLEGEHPSVACVEIMHDAHSAEKLAALDLDQYAAMLYERRGLKKRLTLLACKQELIRPYDDWRPAQTLPNTEELFTMFTGETRRTLSEGYVVPAVVYRVEEGRDMEGFLRVRLEAGIDGIIAGRDIMPGYNSRDVRLRRLFRAGQTLNAVVVQLDLHRMRAELSLRAEAFEHVNPAQGRTPEDPMYFDHERAHMESEAAEERARRRHQNRIGRRVIDHPHFHNLNAAQAQHFLATQPRGSVVVRPSSRGMDHLAVTWKVDEGVFQHIDVLELDKDNDHALGRILRVADMGSYADLDDLIVNHVRPMAAMVEMMMNHEKYKGADPAAVEAYLTNASLANPTRSVYAFGLNKERPGYFDLSFKANSSAPVQTWPVKVLPGAFKLGQATQLADVAALTNAFKTQYMAQVHAARGGRTPGVHGGMTPSYYGGRTPGAAYHGGMTPRTAYGGMGSMTPGAYGAPPPGPYGVPPGPPPAMPSRGPW</sequence>
<feature type="compositionally biased region" description="Basic and acidic residues" evidence="11">
    <location>
        <begin position="161"/>
        <end position="174"/>
    </location>
</feature>
<evidence type="ECO:0000256" key="1">
    <source>
        <dbReference type="ARBA" id="ARBA00004123"/>
    </source>
</evidence>
<dbReference type="Gene3D" id="3.30.505.10">
    <property type="entry name" value="SH2 domain"/>
    <property type="match status" value="2"/>
</dbReference>
<dbReference type="EMBL" id="CP119900">
    <property type="protein sequence ID" value="WFD21572.1"/>
    <property type="molecule type" value="Genomic_DNA"/>
</dbReference>
<keyword evidence="6" id="KW-0727">SH2 domain</keyword>
<dbReference type="GO" id="GO:0003677">
    <property type="term" value="F:DNA binding"/>
    <property type="evidence" value="ECO:0007669"/>
    <property type="project" value="InterPro"/>
</dbReference>
<dbReference type="CDD" id="cd09918">
    <property type="entry name" value="SH2_Nterm_SPT6_like"/>
    <property type="match status" value="1"/>
</dbReference>
<feature type="domain" description="S1 motif" evidence="12">
    <location>
        <begin position="1107"/>
        <end position="1184"/>
    </location>
</feature>
<dbReference type="PROSITE" id="PS50126">
    <property type="entry name" value="S1"/>
    <property type="match status" value="1"/>
</dbReference>
<dbReference type="InterPro" id="IPR036860">
    <property type="entry name" value="SH2_dom_sf"/>
</dbReference>
<keyword evidence="13" id="KW-0251">Elongation factor</keyword>
<evidence type="ECO:0000256" key="10">
    <source>
        <dbReference type="ARBA" id="ARBA00093389"/>
    </source>
</evidence>
<dbReference type="InterPro" id="IPR035019">
    <property type="entry name" value="Spt6_SH2_N"/>
</dbReference>
<dbReference type="GO" id="GO:0034728">
    <property type="term" value="P:nucleosome organization"/>
    <property type="evidence" value="ECO:0007669"/>
    <property type="project" value="TreeGrafter"/>
</dbReference>
<dbReference type="InterPro" id="IPR012340">
    <property type="entry name" value="NA-bd_OB-fold"/>
</dbReference>
<dbReference type="Pfam" id="PF22706">
    <property type="entry name" value="Tex_central_region"/>
    <property type="match status" value="1"/>
</dbReference>
<keyword evidence="14" id="KW-1185">Reference proteome</keyword>
<protein>
    <recommendedName>
        <fullName evidence="4">Transcription elongation factor SPT6</fullName>
    </recommendedName>
    <alternativeName>
        <fullName evidence="9">Chromatin elongation factor SPT6</fullName>
    </alternativeName>
</protein>
<evidence type="ECO:0000256" key="6">
    <source>
        <dbReference type="ARBA" id="ARBA00022999"/>
    </source>
</evidence>
<dbReference type="GO" id="GO:0005694">
    <property type="term" value="C:chromosome"/>
    <property type="evidence" value="ECO:0007669"/>
    <property type="project" value="UniProtKB-SubCell"/>
</dbReference>
<dbReference type="GO" id="GO:0008023">
    <property type="term" value="C:transcription elongation factor complex"/>
    <property type="evidence" value="ECO:0007669"/>
    <property type="project" value="TreeGrafter"/>
</dbReference>
<dbReference type="SUPFAM" id="SSF50249">
    <property type="entry name" value="Nucleic acid-binding proteins"/>
    <property type="match status" value="1"/>
</dbReference>
<feature type="region of interest" description="Disordered" evidence="11">
    <location>
        <begin position="1"/>
        <end position="184"/>
    </location>
</feature>
<comment type="similarity">
    <text evidence="3">Belongs to the SPT6 family.</text>
</comment>
<keyword evidence="5" id="KW-0158">Chromosome</keyword>
<dbReference type="InterPro" id="IPR010994">
    <property type="entry name" value="RuvA_2-like"/>
</dbReference>
<dbReference type="Pfam" id="PF21710">
    <property type="entry name" value="Spt6_S1"/>
    <property type="match status" value="1"/>
</dbReference>
<evidence type="ECO:0000256" key="4">
    <source>
        <dbReference type="ARBA" id="ARBA00020248"/>
    </source>
</evidence>
<feature type="compositionally biased region" description="Acidic residues" evidence="11">
    <location>
        <begin position="58"/>
        <end position="68"/>
    </location>
</feature>
<evidence type="ECO:0000313" key="14">
    <source>
        <dbReference type="Proteomes" id="UP001214415"/>
    </source>
</evidence>
<dbReference type="InterPro" id="IPR003029">
    <property type="entry name" value="S1_domain"/>
</dbReference>
<evidence type="ECO:0000259" key="12">
    <source>
        <dbReference type="PROSITE" id="PS50126"/>
    </source>
</evidence>
<keyword evidence="8" id="KW-0539">Nucleus</keyword>
<dbReference type="FunFam" id="1.10.10.2740:FF:000002">
    <property type="entry name" value="Transcription elongation factor Spt6"/>
    <property type="match status" value="1"/>
</dbReference>
<keyword evidence="7" id="KW-0804">Transcription</keyword>
<dbReference type="SMART" id="SM00316">
    <property type="entry name" value="S1"/>
    <property type="match status" value="1"/>
</dbReference>
<dbReference type="SUPFAM" id="SSF158832">
    <property type="entry name" value="Tex N-terminal region-like"/>
    <property type="match status" value="1"/>
</dbReference>
<evidence type="ECO:0000256" key="8">
    <source>
        <dbReference type="ARBA" id="ARBA00023242"/>
    </source>
</evidence>
<dbReference type="InterPro" id="IPR037027">
    <property type="entry name" value="YqgF/RNaseH-like_dom_sf"/>
</dbReference>
<evidence type="ECO:0000256" key="7">
    <source>
        <dbReference type="ARBA" id="ARBA00023163"/>
    </source>
</evidence>
<dbReference type="InterPro" id="IPR035018">
    <property type="entry name" value="Spt6_SH2_C"/>
</dbReference>
<dbReference type="GO" id="GO:0003746">
    <property type="term" value="F:translation elongation factor activity"/>
    <property type="evidence" value="ECO:0007669"/>
    <property type="project" value="UniProtKB-KW"/>
</dbReference>
<dbReference type="InterPro" id="IPR028231">
    <property type="entry name" value="Spt6_YqgF"/>
</dbReference>
<dbReference type="InterPro" id="IPR000980">
    <property type="entry name" value="SH2"/>
</dbReference>
<dbReference type="Pfam" id="PF14633">
    <property type="entry name" value="SH2_2"/>
    <property type="match status" value="1"/>
</dbReference>
<dbReference type="SUPFAM" id="SSF53098">
    <property type="entry name" value="Ribonuclease H-like"/>
    <property type="match status" value="1"/>
</dbReference>
<gene>
    <name evidence="13" type="primary">SPT6</name>
    <name evidence="13" type="ORF">MEQU1_000225</name>
</gene>
<reference evidence="13" key="1">
    <citation type="submission" date="2023-03" db="EMBL/GenBank/DDBJ databases">
        <title>Mating type loci evolution in Malassezia.</title>
        <authorList>
            <person name="Coelho M.A."/>
        </authorList>
    </citation>
    <scope>NUCLEOTIDE SEQUENCE</scope>
    <source>
        <strain evidence="13">CBS 12830</strain>
    </source>
</reference>
<dbReference type="Pfam" id="PF14641">
    <property type="entry name" value="HTH_44"/>
    <property type="match status" value="1"/>
</dbReference>